<accession>A0A5C5ZTL2</accession>
<dbReference type="AlphaFoldDB" id="A0A5C5ZTL2"/>
<comment type="similarity">
    <text evidence="1">Belongs to the GSP E family.</text>
</comment>
<proteinExistence type="inferred from homology"/>
<dbReference type="GO" id="GO:0005524">
    <property type="term" value="F:ATP binding"/>
    <property type="evidence" value="ECO:0007669"/>
    <property type="project" value="UniProtKB-KW"/>
</dbReference>
<dbReference type="Proteomes" id="UP000315440">
    <property type="component" value="Unassembled WGS sequence"/>
</dbReference>
<dbReference type="PANTHER" id="PTHR30258">
    <property type="entry name" value="TYPE II SECRETION SYSTEM PROTEIN GSPE-RELATED"/>
    <property type="match status" value="1"/>
</dbReference>
<dbReference type="CDD" id="cd01129">
    <property type="entry name" value="PulE-GspE-like"/>
    <property type="match status" value="1"/>
</dbReference>
<evidence type="ECO:0000313" key="7">
    <source>
        <dbReference type="Proteomes" id="UP000315440"/>
    </source>
</evidence>
<dbReference type="InterPro" id="IPR001482">
    <property type="entry name" value="T2SS/T4SS_dom"/>
</dbReference>
<evidence type="ECO:0000256" key="1">
    <source>
        <dbReference type="ARBA" id="ARBA00006611"/>
    </source>
</evidence>
<dbReference type="GO" id="GO:0005886">
    <property type="term" value="C:plasma membrane"/>
    <property type="evidence" value="ECO:0007669"/>
    <property type="project" value="TreeGrafter"/>
</dbReference>
<keyword evidence="7" id="KW-1185">Reference proteome</keyword>
<dbReference type="Gene3D" id="3.40.50.300">
    <property type="entry name" value="P-loop containing nucleotide triphosphate hydrolases"/>
    <property type="match status" value="1"/>
</dbReference>
<feature type="region of interest" description="Disordered" evidence="4">
    <location>
        <begin position="1"/>
        <end position="29"/>
    </location>
</feature>
<dbReference type="EMBL" id="SJPQ01000001">
    <property type="protein sequence ID" value="TWT90397.1"/>
    <property type="molecule type" value="Genomic_DNA"/>
</dbReference>
<evidence type="ECO:0000256" key="3">
    <source>
        <dbReference type="ARBA" id="ARBA00022840"/>
    </source>
</evidence>
<dbReference type="GO" id="GO:0016887">
    <property type="term" value="F:ATP hydrolysis activity"/>
    <property type="evidence" value="ECO:0007669"/>
    <property type="project" value="TreeGrafter"/>
</dbReference>
<dbReference type="Gene3D" id="3.30.450.90">
    <property type="match status" value="1"/>
</dbReference>
<evidence type="ECO:0000259" key="5">
    <source>
        <dbReference type="SMART" id="SM00382"/>
    </source>
</evidence>
<dbReference type="InterPro" id="IPR003593">
    <property type="entry name" value="AAA+_ATPase"/>
</dbReference>
<organism evidence="6 7">
    <name type="scientific">Pseudobythopirellula maris</name>
    <dbReference type="NCBI Taxonomy" id="2527991"/>
    <lineage>
        <taxon>Bacteria</taxon>
        <taxon>Pseudomonadati</taxon>
        <taxon>Planctomycetota</taxon>
        <taxon>Planctomycetia</taxon>
        <taxon>Pirellulales</taxon>
        <taxon>Lacipirellulaceae</taxon>
        <taxon>Pseudobythopirellula</taxon>
    </lineage>
</organism>
<evidence type="ECO:0000256" key="4">
    <source>
        <dbReference type="SAM" id="MobiDB-lite"/>
    </source>
</evidence>
<evidence type="ECO:0000313" key="6">
    <source>
        <dbReference type="EMBL" id="TWT90397.1"/>
    </source>
</evidence>
<dbReference type="SUPFAM" id="SSF52540">
    <property type="entry name" value="P-loop containing nucleoside triphosphate hydrolases"/>
    <property type="match status" value="1"/>
</dbReference>
<gene>
    <name evidence="6" type="primary">epsE_3</name>
    <name evidence="6" type="ORF">Mal64_07860</name>
</gene>
<reference evidence="6 7" key="1">
    <citation type="submission" date="2019-02" db="EMBL/GenBank/DDBJ databases">
        <title>Deep-cultivation of Planctomycetes and their phenomic and genomic characterization uncovers novel biology.</title>
        <authorList>
            <person name="Wiegand S."/>
            <person name="Jogler M."/>
            <person name="Boedeker C."/>
            <person name="Pinto D."/>
            <person name="Vollmers J."/>
            <person name="Rivas-Marin E."/>
            <person name="Kohn T."/>
            <person name="Peeters S.H."/>
            <person name="Heuer A."/>
            <person name="Rast P."/>
            <person name="Oberbeckmann S."/>
            <person name="Bunk B."/>
            <person name="Jeske O."/>
            <person name="Meyerdierks A."/>
            <person name="Storesund J.E."/>
            <person name="Kallscheuer N."/>
            <person name="Luecker S."/>
            <person name="Lage O.M."/>
            <person name="Pohl T."/>
            <person name="Merkel B.J."/>
            <person name="Hornburger P."/>
            <person name="Mueller R.-W."/>
            <person name="Bruemmer F."/>
            <person name="Labrenz M."/>
            <person name="Spormann A.M."/>
            <person name="Op Den Camp H."/>
            <person name="Overmann J."/>
            <person name="Amann R."/>
            <person name="Jetten M.S.M."/>
            <person name="Mascher T."/>
            <person name="Medema M.H."/>
            <person name="Devos D.P."/>
            <person name="Kaster A.-K."/>
            <person name="Ovreas L."/>
            <person name="Rohde M."/>
            <person name="Galperin M.Y."/>
            <person name="Jogler C."/>
        </authorList>
    </citation>
    <scope>NUCLEOTIDE SEQUENCE [LARGE SCALE GENOMIC DNA]</scope>
    <source>
        <strain evidence="6 7">Mal64</strain>
    </source>
</reference>
<comment type="caution">
    <text evidence="6">The sequence shown here is derived from an EMBL/GenBank/DDBJ whole genome shotgun (WGS) entry which is preliminary data.</text>
</comment>
<protein>
    <submittedName>
        <fullName evidence="6">Type II secretion system protein E</fullName>
    </submittedName>
</protein>
<dbReference type="SMART" id="SM00382">
    <property type="entry name" value="AAA"/>
    <property type="match status" value="1"/>
</dbReference>
<feature type="compositionally biased region" description="Polar residues" evidence="4">
    <location>
        <begin position="1"/>
        <end position="11"/>
    </location>
</feature>
<keyword evidence="2" id="KW-0547">Nucleotide-binding</keyword>
<dbReference type="Pfam" id="PF00437">
    <property type="entry name" value="T2SSE"/>
    <property type="match status" value="1"/>
</dbReference>
<dbReference type="InterPro" id="IPR027417">
    <property type="entry name" value="P-loop_NTPase"/>
</dbReference>
<feature type="domain" description="AAA+ ATPase" evidence="5">
    <location>
        <begin position="163"/>
        <end position="287"/>
    </location>
</feature>
<keyword evidence="3" id="KW-0067">ATP-binding</keyword>
<dbReference type="PANTHER" id="PTHR30258:SF2">
    <property type="entry name" value="COMG OPERON PROTEIN 1"/>
    <property type="match status" value="1"/>
</dbReference>
<name>A0A5C5ZTL2_9BACT</name>
<sequence>MTPTQSSQPQGSPAPEQAGRGLSPDEWPESAPEIVDELLRRTLDCGASDLHLLPTATGLAAEWRVDGVMQPIVVLPSGVGQNVVARLKVLAGLLTYETNKPQEGRIREAQLARPVRISTLPTVFGERVVARVLSEDSGALASLETIGMPSDVAAVLERSLVQTSGAVLIVGPSGSGKTTTAYACLRSILERSGGGRSVVSLEDPVEVIVPGVAQAQVNPQAGFDLHAGLRAMVRQDPEVIFVGEIRDATTAHTAYQAAVTGQLVVTTFHASDAATAITRLLDMGAPAYMIRAATRAIVAQRLLRKVCTACSKGESQKDCVACHGVGYRGRVAVAEAVDLSNSALADTVQTGYDRDRFVDELRSHQVASLRRQADELVAAGVTDRLEVDRVLGWEPSSSGGAE</sequence>
<evidence type="ECO:0000256" key="2">
    <source>
        <dbReference type="ARBA" id="ARBA00022741"/>
    </source>
</evidence>